<feature type="region of interest" description="Disordered" evidence="1">
    <location>
        <begin position="32"/>
        <end position="74"/>
    </location>
</feature>
<keyword evidence="3" id="KW-1185">Reference proteome</keyword>
<dbReference type="EMBL" id="CP154795">
    <property type="protein sequence ID" value="XAN07182.1"/>
    <property type="molecule type" value="Genomic_DNA"/>
</dbReference>
<feature type="compositionally biased region" description="Basic and acidic residues" evidence="1">
    <location>
        <begin position="48"/>
        <end position="66"/>
    </location>
</feature>
<sequence length="74" mass="7807">MSPHVRWSAAVALVAVTVTACSSGAAPVAVRRLRRRRRTPPGRVRVRLPPDRHGRAGGDPDSDRGSDAGTGAVR</sequence>
<gene>
    <name evidence="2" type="ORF">AADG42_07715</name>
</gene>
<proteinExistence type="predicted"/>
<accession>A0ABZ3FP58</accession>
<protein>
    <recommendedName>
        <fullName evidence="4">Lipoprotein</fullName>
    </recommendedName>
</protein>
<evidence type="ECO:0000313" key="3">
    <source>
        <dbReference type="Proteomes" id="UP001442841"/>
    </source>
</evidence>
<organism evidence="2 3">
    <name type="scientific">Ammonicoccus fulvus</name>
    <dbReference type="NCBI Taxonomy" id="3138240"/>
    <lineage>
        <taxon>Bacteria</taxon>
        <taxon>Bacillati</taxon>
        <taxon>Actinomycetota</taxon>
        <taxon>Actinomycetes</taxon>
        <taxon>Propionibacteriales</taxon>
        <taxon>Propionibacteriaceae</taxon>
        <taxon>Ammonicoccus</taxon>
    </lineage>
</organism>
<dbReference type="RefSeq" id="WP_425308632.1">
    <property type="nucleotide sequence ID" value="NZ_CP154795.1"/>
</dbReference>
<reference evidence="2 3" key="1">
    <citation type="submission" date="2024-04" db="EMBL/GenBank/DDBJ databases">
        <title>Isolation of an actinomycete strain from pig manure.</title>
        <authorList>
            <person name="Gong T."/>
            <person name="Yu Z."/>
            <person name="An M."/>
            <person name="Wei C."/>
            <person name="Yang W."/>
            <person name="Liu L."/>
        </authorList>
    </citation>
    <scope>NUCLEOTIDE SEQUENCE [LARGE SCALE GENOMIC DNA]</scope>
    <source>
        <strain evidence="2 3">ZF39</strain>
    </source>
</reference>
<evidence type="ECO:0000256" key="1">
    <source>
        <dbReference type="SAM" id="MobiDB-lite"/>
    </source>
</evidence>
<name>A0ABZ3FP58_9ACTN</name>
<evidence type="ECO:0008006" key="4">
    <source>
        <dbReference type="Google" id="ProtNLM"/>
    </source>
</evidence>
<feature type="compositionally biased region" description="Basic residues" evidence="1">
    <location>
        <begin position="32"/>
        <end position="46"/>
    </location>
</feature>
<dbReference type="PROSITE" id="PS51257">
    <property type="entry name" value="PROKAR_LIPOPROTEIN"/>
    <property type="match status" value="1"/>
</dbReference>
<evidence type="ECO:0000313" key="2">
    <source>
        <dbReference type="EMBL" id="XAN07182.1"/>
    </source>
</evidence>
<dbReference type="Proteomes" id="UP001442841">
    <property type="component" value="Chromosome"/>
</dbReference>